<dbReference type="InterPro" id="IPR001478">
    <property type="entry name" value="PDZ"/>
</dbReference>
<dbReference type="Pfam" id="PF17820">
    <property type="entry name" value="PDZ_6"/>
    <property type="match status" value="1"/>
</dbReference>
<evidence type="ECO:0000313" key="6">
    <source>
        <dbReference type="EMBL" id="MDJ1372028.1"/>
    </source>
</evidence>
<keyword evidence="7" id="KW-1185">Reference proteome</keyword>
<dbReference type="InterPro" id="IPR009003">
    <property type="entry name" value="Peptidase_S1_PA"/>
</dbReference>
<dbReference type="PRINTS" id="PR00834">
    <property type="entry name" value="PROTEASES2C"/>
</dbReference>
<feature type="compositionally biased region" description="Polar residues" evidence="3">
    <location>
        <begin position="24"/>
        <end position="39"/>
    </location>
</feature>
<evidence type="ECO:0000256" key="2">
    <source>
        <dbReference type="ARBA" id="ARBA00022801"/>
    </source>
</evidence>
<evidence type="ECO:0000256" key="3">
    <source>
        <dbReference type="SAM" id="MobiDB-lite"/>
    </source>
</evidence>
<protein>
    <submittedName>
        <fullName evidence="6">PDZ domain-containing protein</fullName>
    </submittedName>
</protein>
<dbReference type="Proteomes" id="UP001170379">
    <property type="component" value="Unassembled WGS sequence"/>
</dbReference>
<feature type="region of interest" description="Disordered" evidence="3">
    <location>
        <begin position="1"/>
        <end position="68"/>
    </location>
</feature>
<keyword evidence="4" id="KW-1133">Transmembrane helix</keyword>
<sequence>MNSAPNSEHNHHRGEEQPAAFKSTGENGQPGTYNQSADDSQYGIYGQPGAPGQPGTPGQHGAHSNPRQKNPIKRRILAAGAAFGLVLAGAVGGVAVGGSIVQGQVERQIAEQQTDSQMGSLPSQQGLEQLLPWNLQRDQQQSPNQQQTPEQQQGQSDAASGGTQLDVAPASVSESSGVALIETQLGYQGAAAAGTGIVMSSDGLVLTNNHVISGATQISVTTDNGATYDATVVGTDSTQDVAVLQLDNASGLTPATIDQDNNLAVGDTIAAIGNAGGGGQLMSADGTVVDLNASVSTTSEGAMAKGESLSNMIQIDADVVSGDSGGAVLDNQGEVVGMTTAASSGTSNISGYAIEIDQALSVAQSIIDGVDTGTNTIGTPAFLGIALGTGNGTTIAGVYQNTPAADLGLQAGDTITAIDGITVSSASELSALIAEYTPDTQVSVTWTTAAGAPQTGTATLMAGPAN</sequence>
<dbReference type="Gene3D" id="2.30.42.10">
    <property type="match status" value="1"/>
</dbReference>
<feature type="transmembrane region" description="Helical" evidence="4">
    <location>
        <begin position="76"/>
        <end position="101"/>
    </location>
</feature>
<keyword evidence="1" id="KW-0645">Protease</keyword>
<gene>
    <name evidence="6" type="ORF">C7K25_11720</name>
</gene>
<evidence type="ECO:0000256" key="1">
    <source>
        <dbReference type="ARBA" id="ARBA00022670"/>
    </source>
</evidence>
<feature type="region of interest" description="Disordered" evidence="3">
    <location>
        <begin position="138"/>
        <end position="163"/>
    </location>
</feature>
<evidence type="ECO:0000256" key="4">
    <source>
        <dbReference type="SAM" id="Phobius"/>
    </source>
</evidence>
<feature type="domain" description="PDZ" evidence="5">
    <location>
        <begin position="369"/>
        <end position="431"/>
    </location>
</feature>
<feature type="compositionally biased region" description="Low complexity" evidence="3">
    <location>
        <begin position="41"/>
        <end position="50"/>
    </location>
</feature>
<dbReference type="Pfam" id="PF13365">
    <property type="entry name" value="Trypsin_2"/>
    <property type="match status" value="1"/>
</dbReference>
<dbReference type="SMART" id="SM00228">
    <property type="entry name" value="PDZ"/>
    <property type="match status" value="1"/>
</dbReference>
<reference evidence="6" key="1">
    <citation type="submission" date="2018-03" db="EMBL/GenBank/DDBJ databases">
        <authorList>
            <person name="Nunes O.C."/>
            <person name="Lopes A.R."/>
            <person name="Froufe H."/>
            <person name="Munoz-Merida A."/>
            <person name="Barroso C."/>
            <person name="Egas C."/>
        </authorList>
    </citation>
    <scope>NUCLEOTIDE SEQUENCE</scope>
    <source>
        <strain evidence="6">ON4</strain>
    </source>
</reference>
<name>A0ABT7CA88_9MICO</name>
<dbReference type="PROSITE" id="PS50106">
    <property type="entry name" value="PDZ"/>
    <property type="match status" value="1"/>
</dbReference>
<dbReference type="InterPro" id="IPR051201">
    <property type="entry name" value="Chloro_Bact_Ser_Proteases"/>
</dbReference>
<dbReference type="PANTHER" id="PTHR43343:SF3">
    <property type="entry name" value="PROTEASE DO-LIKE 8, CHLOROPLASTIC"/>
    <property type="match status" value="1"/>
</dbReference>
<keyword evidence="4" id="KW-0812">Transmembrane</keyword>
<evidence type="ECO:0000313" key="7">
    <source>
        <dbReference type="Proteomes" id="UP001170379"/>
    </source>
</evidence>
<dbReference type="RefSeq" id="WP_051267027.1">
    <property type="nucleotide sequence ID" value="NZ_CP028426.1"/>
</dbReference>
<dbReference type="Gene3D" id="2.40.10.120">
    <property type="match status" value="1"/>
</dbReference>
<comment type="caution">
    <text evidence="6">The sequence shown here is derived from an EMBL/GenBank/DDBJ whole genome shotgun (WGS) entry which is preliminary data.</text>
</comment>
<dbReference type="InterPro" id="IPR036034">
    <property type="entry name" value="PDZ_sf"/>
</dbReference>
<keyword evidence="2" id="KW-0378">Hydrolase</keyword>
<evidence type="ECO:0000259" key="5">
    <source>
        <dbReference type="PROSITE" id="PS50106"/>
    </source>
</evidence>
<dbReference type="InterPro" id="IPR001940">
    <property type="entry name" value="Peptidase_S1C"/>
</dbReference>
<accession>A0ABT7CA88</accession>
<organism evidence="6 7">
    <name type="scientific">Gulosibacter molinativorax</name>
    <dbReference type="NCBI Taxonomy" id="256821"/>
    <lineage>
        <taxon>Bacteria</taxon>
        <taxon>Bacillati</taxon>
        <taxon>Actinomycetota</taxon>
        <taxon>Actinomycetes</taxon>
        <taxon>Micrococcales</taxon>
        <taxon>Microbacteriaceae</taxon>
        <taxon>Gulosibacter</taxon>
    </lineage>
</organism>
<proteinExistence type="predicted"/>
<dbReference type="EMBL" id="PXVD01000019">
    <property type="protein sequence ID" value="MDJ1372028.1"/>
    <property type="molecule type" value="Genomic_DNA"/>
</dbReference>
<reference evidence="6" key="2">
    <citation type="journal article" date="2022" name="Sci. Rep.">
        <title>In silico prediction of the enzymes involved in the degradation of the herbicide molinate by Gulosibacter molinativorax ON4T.</title>
        <authorList>
            <person name="Lopes A.R."/>
            <person name="Bunin E."/>
            <person name="Viana A.T."/>
            <person name="Froufe H."/>
            <person name="Munoz-Merida A."/>
            <person name="Pinho D."/>
            <person name="Figueiredo J."/>
            <person name="Barroso C."/>
            <person name="Vaz-Moreira I."/>
            <person name="Bellanger X."/>
            <person name="Egas C."/>
            <person name="Nunes O.C."/>
        </authorList>
    </citation>
    <scope>NUCLEOTIDE SEQUENCE</scope>
    <source>
        <strain evidence="6">ON4</strain>
    </source>
</reference>
<dbReference type="SUPFAM" id="SSF50494">
    <property type="entry name" value="Trypsin-like serine proteases"/>
    <property type="match status" value="1"/>
</dbReference>
<dbReference type="SUPFAM" id="SSF50156">
    <property type="entry name" value="PDZ domain-like"/>
    <property type="match status" value="1"/>
</dbReference>
<keyword evidence="4" id="KW-0472">Membrane</keyword>
<dbReference type="PANTHER" id="PTHR43343">
    <property type="entry name" value="PEPTIDASE S12"/>
    <property type="match status" value="1"/>
</dbReference>
<dbReference type="InterPro" id="IPR041489">
    <property type="entry name" value="PDZ_6"/>
</dbReference>